<name>E6SUI8_BACT6</name>
<keyword evidence="3" id="KW-1185">Reference proteome</keyword>
<dbReference type="KEGG" id="bhl:Bache_1346"/>
<reference key="1">
    <citation type="submission" date="2010-11" db="EMBL/GenBank/DDBJ databases">
        <title>The complete genome of Bacteroides helcogenes P 36-108.</title>
        <authorList>
            <consortium name="US DOE Joint Genome Institute (JGI-PGF)"/>
            <person name="Lucas S."/>
            <person name="Copeland A."/>
            <person name="Lapidus A."/>
            <person name="Bruce D."/>
            <person name="Goodwin L."/>
            <person name="Pitluck S."/>
            <person name="Kyrpides N."/>
            <person name="Mavromatis K."/>
            <person name="Ivanova N."/>
            <person name="Zeytun A."/>
            <person name="Brettin T."/>
            <person name="Detter J.C."/>
            <person name="Tapia R."/>
            <person name="Han C."/>
            <person name="Land M."/>
            <person name="Hauser L."/>
            <person name="Markowitz V."/>
            <person name="Cheng J.-F."/>
            <person name="Hugenholtz P."/>
            <person name="Woyke T."/>
            <person name="Wu D."/>
            <person name="Gronow S."/>
            <person name="Wellnitz S."/>
            <person name="Brambilla E."/>
            <person name="Klenk H.-P."/>
            <person name="Eisen J.A."/>
        </authorList>
    </citation>
    <scope>NUCLEOTIDE SEQUENCE</scope>
    <source>
        <strain>P 36-108</strain>
    </source>
</reference>
<keyword evidence="1" id="KW-0732">Signal</keyword>
<organism evidence="2 3">
    <name type="scientific">Bacteroides helcogenes (strain ATCC 35417 / DSM 20613 / JCM 6297 / CCUG 15421 / P 36-108)</name>
    <dbReference type="NCBI Taxonomy" id="693979"/>
    <lineage>
        <taxon>Bacteria</taxon>
        <taxon>Pseudomonadati</taxon>
        <taxon>Bacteroidota</taxon>
        <taxon>Bacteroidia</taxon>
        <taxon>Bacteroidales</taxon>
        <taxon>Bacteroidaceae</taxon>
        <taxon>Bacteroides</taxon>
    </lineage>
</organism>
<dbReference type="HOGENOM" id="CLU_056133_0_0_10"/>
<dbReference type="Pfam" id="PF17170">
    <property type="entry name" value="DUF5128"/>
    <property type="match status" value="1"/>
</dbReference>
<dbReference type="AlphaFoldDB" id="E6SUI8"/>
<protein>
    <recommendedName>
        <fullName evidence="4">6-bladed beta-propeller</fullName>
    </recommendedName>
</protein>
<reference evidence="2 3" key="2">
    <citation type="journal article" date="2011" name="Stand. Genomic Sci.">
        <title>Complete genome sequence of Bacteroides helcogenes type strain (P 36-108).</title>
        <authorList>
            <person name="Pati A."/>
            <person name="Gronow S."/>
            <person name="Zeytun A."/>
            <person name="Lapidus A."/>
            <person name="Nolan M."/>
            <person name="Hammon N."/>
            <person name="Deshpande S."/>
            <person name="Cheng J.F."/>
            <person name="Tapia R."/>
            <person name="Han C."/>
            <person name="Goodwin L."/>
            <person name="Pitluck S."/>
            <person name="Liolios K."/>
            <person name="Pagani I."/>
            <person name="Ivanova N."/>
            <person name="Mavromatis K."/>
            <person name="Chen A."/>
            <person name="Palaniappan K."/>
            <person name="Land M."/>
            <person name="Hauser L."/>
            <person name="Chang Y.J."/>
            <person name="Jeffries C.D."/>
            <person name="Detter J.C."/>
            <person name="Brambilla E."/>
            <person name="Rohde M."/>
            <person name="Goker M."/>
            <person name="Woyke T."/>
            <person name="Bristow J."/>
            <person name="Eisen J.A."/>
            <person name="Markowitz V."/>
            <person name="Hugenholtz P."/>
            <person name="Kyrpides N.C."/>
            <person name="Klenk H.P."/>
            <person name="Lucas S."/>
        </authorList>
    </citation>
    <scope>NUCLEOTIDE SEQUENCE [LARGE SCALE GENOMIC DNA]</scope>
    <source>
        <strain evidence="3">ATCC 35417 / DSM 20613 / JCM 6297 / CCUG 15421 / P 36-108</strain>
    </source>
</reference>
<accession>E6SUI8</accession>
<evidence type="ECO:0000256" key="1">
    <source>
        <dbReference type="SAM" id="SignalP"/>
    </source>
</evidence>
<dbReference type="EMBL" id="CP002352">
    <property type="protein sequence ID" value="ADV43352.1"/>
    <property type="molecule type" value="Genomic_DNA"/>
</dbReference>
<dbReference type="Gene3D" id="2.120.10.30">
    <property type="entry name" value="TolB, C-terminal domain"/>
    <property type="match status" value="1"/>
</dbReference>
<dbReference type="STRING" id="693979.Bache_1346"/>
<dbReference type="eggNOG" id="ENOG5030IK4">
    <property type="taxonomic scope" value="Bacteria"/>
</dbReference>
<evidence type="ECO:0000313" key="3">
    <source>
        <dbReference type="Proteomes" id="UP000008630"/>
    </source>
</evidence>
<dbReference type="InterPro" id="IPR011042">
    <property type="entry name" value="6-blade_b-propeller_TolB-like"/>
</dbReference>
<evidence type="ECO:0008006" key="4">
    <source>
        <dbReference type="Google" id="ProtNLM"/>
    </source>
</evidence>
<dbReference type="RefSeq" id="WP_013546946.1">
    <property type="nucleotide sequence ID" value="NC_014933.1"/>
</dbReference>
<proteinExistence type="predicted"/>
<dbReference type="Proteomes" id="UP000008630">
    <property type="component" value="Chromosome"/>
</dbReference>
<dbReference type="OrthoDB" id="1097750at2"/>
<evidence type="ECO:0000313" key="2">
    <source>
        <dbReference type="EMBL" id="ADV43352.1"/>
    </source>
</evidence>
<dbReference type="SUPFAM" id="SSF63825">
    <property type="entry name" value="YWTD domain"/>
    <property type="match status" value="1"/>
</dbReference>
<gene>
    <name evidence="2" type="ordered locus">Bache_1346</name>
</gene>
<sequence>MYKVIFCYLFLFFCLCGCANRHNHDISADAVCITVNPDNPEQLDIETLFSSIEVTPLESSTASLFSRCDKMFFFGGKYYILDRKANCIFIFNADGTFLRSSKNRQGSGPGEYYCIVDFDISKDNCIEILDVSAYKIRKYDDRFNFLDEIDIPKTLYPIITFKRLNDELYAFYSPLSSNTNDAIKIYSFKQNRIIESTEGYISIPSLKVGTTQPYSFYEFEENVFFSFPYPNDKIYKIDKNEGCIEEIIRYDFGSRSFPFGEIEPHASMFEDIIKGSEKYAFPIYRGENMNFLFTFIMYHEKQYLLLYKKDSKQSNFYSCMFRDGKVLLPPTFIDNDFLYVAAEQNWLEYLIAEKLLVGKTKGSIKNIQEDDNPVILKYCLRK</sequence>
<feature type="chain" id="PRO_5003211521" description="6-bladed beta-propeller" evidence="1">
    <location>
        <begin position="20"/>
        <end position="382"/>
    </location>
</feature>
<feature type="signal peptide" evidence="1">
    <location>
        <begin position="1"/>
        <end position="19"/>
    </location>
</feature>